<gene>
    <name evidence="1" type="ORF">ABVQ20_37290</name>
</gene>
<sequence>MDGDKSPSFVSAYDFEILCQAFKASIGGGLVPRSLWVSHVGDLIRDLTGDEVADEELISRIMLSAGAIRP</sequence>
<proteinExistence type="predicted"/>
<evidence type="ECO:0000313" key="1">
    <source>
        <dbReference type="EMBL" id="MET2832593.1"/>
    </source>
</evidence>
<reference evidence="1 2" key="1">
    <citation type="submission" date="2024-06" db="EMBL/GenBank/DDBJ databases">
        <authorList>
            <person name="Kim D.-U."/>
        </authorList>
    </citation>
    <scope>NUCLEOTIDE SEQUENCE [LARGE SCALE GENOMIC DNA]</scope>
    <source>
        <strain evidence="1 2">KACC15460</strain>
    </source>
</reference>
<dbReference type="Proteomes" id="UP001548832">
    <property type="component" value="Unassembled WGS sequence"/>
</dbReference>
<evidence type="ECO:0000313" key="2">
    <source>
        <dbReference type="Proteomes" id="UP001548832"/>
    </source>
</evidence>
<protein>
    <submittedName>
        <fullName evidence="1">Uncharacterized protein</fullName>
    </submittedName>
</protein>
<keyword evidence="2" id="KW-1185">Reference proteome</keyword>
<organism evidence="1 2">
    <name type="scientific">Mesorhizobium shangrilense</name>
    <dbReference type="NCBI Taxonomy" id="460060"/>
    <lineage>
        <taxon>Bacteria</taxon>
        <taxon>Pseudomonadati</taxon>
        <taxon>Pseudomonadota</taxon>
        <taxon>Alphaproteobacteria</taxon>
        <taxon>Hyphomicrobiales</taxon>
        <taxon>Phyllobacteriaceae</taxon>
        <taxon>Mesorhizobium</taxon>
    </lineage>
</organism>
<accession>A0ABV2DRF7</accession>
<dbReference type="EMBL" id="JBEWSZ010000011">
    <property type="protein sequence ID" value="MET2832593.1"/>
    <property type="molecule type" value="Genomic_DNA"/>
</dbReference>
<name>A0ABV2DRF7_9HYPH</name>
<dbReference type="RefSeq" id="WP_354464813.1">
    <property type="nucleotide sequence ID" value="NZ_JBEWSZ010000011.1"/>
</dbReference>
<comment type="caution">
    <text evidence="1">The sequence shown here is derived from an EMBL/GenBank/DDBJ whole genome shotgun (WGS) entry which is preliminary data.</text>
</comment>